<dbReference type="InterPro" id="IPR036869">
    <property type="entry name" value="J_dom_sf"/>
</dbReference>
<evidence type="ECO:0000256" key="6">
    <source>
        <dbReference type="SAM" id="MobiDB-lite"/>
    </source>
</evidence>
<accession>A0AAV6UXK0</accession>
<evidence type="ECO:0000256" key="2">
    <source>
        <dbReference type="ARBA" id="ARBA00004496"/>
    </source>
</evidence>
<evidence type="ECO:0000256" key="3">
    <source>
        <dbReference type="ARBA" id="ARBA00022490"/>
    </source>
</evidence>
<name>A0AAV6UXK0_9ARAC</name>
<feature type="domain" description="J" evidence="7">
    <location>
        <begin position="8"/>
        <end position="73"/>
    </location>
</feature>
<dbReference type="InterPro" id="IPR052094">
    <property type="entry name" value="Pre-mRNA-splicing_ERAD"/>
</dbReference>
<evidence type="ECO:0000256" key="1">
    <source>
        <dbReference type="ARBA" id="ARBA00004123"/>
    </source>
</evidence>
<dbReference type="GO" id="GO:0000390">
    <property type="term" value="P:spliceosomal complex disassembly"/>
    <property type="evidence" value="ECO:0007669"/>
    <property type="project" value="TreeGrafter"/>
</dbReference>
<organism evidence="8 9">
    <name type="scientific">Oedothorax gibbosus</name>
    <dbReference type="NCBI Taxonomy" id="931172"/>
    <lineage>
        <taxon>Eukaryota</taxon>
        <taxon>Metazoa</taxon>
        <taxon>Ecdysozoa</taxon>
        <taxon>Arthropoda</taxon>
        <taxon>Chelicerata</taxon>
        <taxon>Arachnida</taxon>
        <taxon>Araneae</taxon>
        <taxon>Araneomorphae</taxon>
        <taxon>Entelegynae</taxon>
        <taxon>Araneoidea</taxon>
        <taxon>Linyphiidae</taxon>
        <taxon>Erigoninae</taxon>
        <taxon>Oedothorax</taxon>
    </lineage>
</organism>
<dbReference type="PANTHER" id="PTHR44313:SF1">
    <property type="entry name" value="DNAJ HOMOLOG SUBFAMILY C MEMBER 17"/>
    <property type="match status" value="1"/>
</dbReference>
<dbReference type="AlphaFoldDB" id="A0AAV6UXK0"/>
<dbReference type="SMART" id="SM00271">
    <property type="entry name" value="DnaJ"/>
    <property type="match status" value="1"/>
</dbReference>
<dbReference type="Gene3D" id="1.10.287.110">
    <property type="entry name" value="DnaJ domain"/>
    <property type="match status" value="1"/>
</dbReference>
<proteinExistence type="predicted"/>
<dbReference type="PRINTS" id="PR00625">
    <property type="entry name" value="JDOMAIN"/>
</dbReference>
<dbReference type="GO" id="GO:0005737">
    <property type="term" value="C:cytoplasm"/>
    <property type="evidence" value="ECO:0007669"/>
    <property type="project" value="UniProtKB-SubCell"/>
</dbReference>
<evidence type="ECO:0000256" key="4">
    <source>
        <dbReference type="ARBA" id="ARBA00023186"/>
    </source>
</evidence>
<evidence type="ECO:0000313" key="9">
    <source>
        <dbReference type="Proteomes" id="UP000827092"/>
    </source>
</evidence>
<dbReference type="CDD" id="cd06257">
    <property type="entry name" value="DnaJ"/>
    <property type="match status" value="1"/>
</dbReference>
<dbReference type="Proteomes" id="UP000827092">
    <property type="component" value="Unassembled WGS sequence"/>
</dbReference>
<feature type="compositionally biased region" description="Low complexity" evidence="6">
    <location>
        <begin position="203"/>
        <end position="220"/>
    </location>
</feature>
<feature type="region of interest" description="Disordered" evidence="6">
    <location>
        <begin position="178"/>
        <end position="233"/>
    </location>
</feature>
<dbReference type="Pfam" id="PF00226">
    <property type="entry name" value="DnaJ"/>
    <property type="match status" value="1"/>
</dbReference>
<evidence type="ECO:0000313" key="8">
    <source>
        <dbReference type="EMBL" id="KAG8188552.1"/>
    </source>
</evidence>
<comment type="caution">
    <text evidence="8">The sequence shown here is derived from an EMBL/GenBank/DDBJ whole genome shotgun (WGS) entry which is preliminary data.</text>
</comment>
<keyword evidence="4" id="KW-0143">Chaperone</keyword>
<feature type="region of interest" description="Disordered" evidence="6">
    <location>
        <begin position="133"/>
        <end position="154"/>
    </location>
</feature>
<dbReference type="EMBL" id="JAFNEN010000236">
    <property type="protein sequence ID" value="KAG8188552.1"/>
    <property type="molecule type" value="Genomic_DNA"/>
</dbReference>
<sequence length="233" mass="26980">MKDLMKLDLYDLLNIKSNASEAEIKKAYRKKALACHPDKNPGNPKALEDFKQLRKAVEILTHTVTRREYDKILRERKLENAKRIFDRSSNERDFPNRKLPKMSVPRWPPSFSYTTSKNEQAFYPNPRKDFLHRRDRPVPTWPPSASKTPPKRENVFRPYSNYKHFYSSIIKPATFIPPPTPKDLSNNQFGSFSNNKFQNATFSTPSSNDTSSDSSWKPSSILKPATFIPPSNS</sequence>
<dbReference type="PANTHER" id="PTHR44313">
    <property type="entry name" value="DNAJ HOMOLOG SUBFAMILY C MEMBER 17"/>
    <property type="match status" value="1"/>
</dbReference>
<evidence type="ECO:0000256" key="5">
    <source>
        <dbReference type="ARBA" id="ARBA00023242"/>
    </source>
</evidence>
<reference evidence="8 9" key="1">
    <citation type="journal article" date="2022" name="Nat. Ecol. Evol.">
        <title>A masculinizing supergene underlies an exaggerated male reproductive morph in a spider.</title>
        <authorList>
            <person name="Hendrickx F."/>
            <person name="De Corte Z."/>
            <person name="Sonet G."/>
            <person name="Van Belleghem S.M."/>
            <person name="Kostlbacher S."/>
            <person name="Vangestel C."/>
        </authorList>
    </citation>
    <scope>NUCLEOTIDE SEQUENCE [LARGE SCALE GENOMIC DNA]</scope>
    <source>
        <strain evidence="8">W744_W776</strain>
    </source>
</reference>
<comment type="subcellular location">
    <subcellularLocation>
        <location evidence="2">Cytoplasm</location>
    </subcellularLocation>
    <subcellularLocation>
        <location evidence="1">Nucleus</location>
    </subcellularLocation>
</comment>
<feature type="compositionally biased region" description="Polar residues" evidence="6">
    <location>
        <begin position="183"/>
        <end position="202"/>
    </location>
</feature>
<keyword evidence="5" id="KW-0539">Nucleus</keyword>
<evidence type="ECO:0000259" key="7">
    <source>
        <dbReference type="PROSITE" id="PS50076"/>
    </source>
</evidence>
<dbReference type="PROSITE" id="PS50076">
    <property type="entry name" value="DNAJ_2"/>
    <property type="match status" value="1"/>
</dbReference>
<keyword evidence="3" id="KW-0963">Cytoplasm</keyword>
<keyword evidence="9" id="KW-1185">Reference proteome</keyword>
<gene>
    <name evidence="8" type="ORF">JTE90_007160</name>
</gene>
<protein>
    <recommendedName>
        <fullName evidence="7">J domain-containing protein</fullName>
    </recommendedName>
</protein>
<dbReference type="SUPFAM" id="SSF46565">
    <property type="entry name" value="Chaperone J-domain"/>
    <property type="match status" value="1"/>
</dbReference>
<dbReference type="InterPro" id="IPR001623">
    <property type="entry name" value="DnaJ_domain"/>
</dbReference>
<dbReference type="GO" id="GO:0005681">
    <property type="term" value="C:spliceosomal complex"/>
    <property type="evidence" value="ECO:0007669"/>
    <property type="project" value="TreeGrafter"/>
</dbReference>